<dbReference type="RefSeq" id="XP_018640303.1">
    <property type="nucleotide sequence ID" value="XM_018787561.1"/>
</dbReference>
<dbReference type="GeneID" id="29778149"/>
<gene>
    <name evidence="2" type="ORF">PGSY75_1352900</name>
</gene>
<accession>A0A151LED4</accession>
<keyword evidence="1" id="KW-0732">Signal</keyword>
<evidence type="ECO:0000313" key="3">
    <source>
        <dbReference type="Proteomes" id="UP000076004"/>
    </source>
</evidence>
<evidence type="ECO:0000256" key="1">
    <source>
        <dbReference type="SAM" id="SignalP"/>
    </source>
</evidence>
<dbReference type="EMBL" id="LVLB01000014">
    <property type="protein sequence ID" value="KYN97298.1"/>
    <property type="molecule type" value="Genomic_DNA"/>
</dbReference>
<protein>
    <submittedName>
        <fullName evidence="2">Putative exported protein</fullName>
    </submittedName>
</protein>
<name>A0A151LED4_9APIC</name>
<sequence>MRVFWVVLCYLHTLVERVNIKIQFISLLPNIKNYPDTYFFDYSKIEWNRKLAEVFTYTDDNIVNTLGSNIKEVEHQYNRGEINIPEGVVGHGCENLREIFPELVDELVLWNYDKELKKEKELYKTTYNVLKTFESEVNVYNNDSLRSMNTILRSLYKSISYNDIRLLRLMCGNNMDLNINANGQLMVNGKCVSDYLTNISFETNIEFVSDDIKSSINKKVTLHHGKLLHLTSEFIKLQRYIKYLHLIVVRMPLVYFRSANNFLLMFQINAMLILEERLNNVLYMNYLEQLSLGKNYYTLNIDTLLFLINDMLRITKSTIDSEVHRSFVKLNKALNGDLKCILAIFLYILNEAKSENKRSMQTLEGETQDDINNHPILLNVNKILLDEQKNIKLLKDKFQMFVKNVFNFDINEPTIRNLQQKLYEFRKAEIMNLFYITAHQIITLKQIIKYKNFIEDLKKKGQQRRSLYRRLIDSFILPQYTGVLTFHTDEYDLLLSDFLRIKEEGNIHFNLLGGNKTLRSLSKQCLFEINKLKILNKLYFELMEAIDILHDASIEDRNEKIYSKKKIIFYLYVIKKFNDRWV</sequence>
<comment type="caution">
    <text evidence="2">The sequence shown here is derived from an EMBL/GenBank/DDBJ whole genome shotgun (WGS) entry which is preliminary data.</text>
</comment>
<dbReference type="VEuPathDB" id="PlasmoDB:PGSY75_1352900"/>
<dbReference type="Proteomes" id="UP000076004">
    <property type="component" value="Unassembled WGS sequence"/>
</dbReference>
<feature type="chain" id="PRO_5007584117" evidence="1">
    <location>
        <begin position="18"/>
        <end position="582"/>
    </location>
</feature>
<reference evidence="2 3" key="1">
    <citation type="journal article" date="2016" name="Nat. Commun.">
        <title>Genomes of cryptic chimpanzee Plasmodium species reveal key evolutionary events leading to human malaria.</title>
        <authorList>
            <person name="Sundararaman S.A."/>
            <person name="Plenderleith L.J."/>
            <person name="Liu W."/>
            <person name="Loy D.E."/>
            <person name="Learn G.H."/>
            <person name="Li Y."/>
            <person name="Shaw K.S."/>
            <person name="Ayouba A."/>
            <person name="Peeters M."/>
            <person name="Speede S."/>
            <person name="Shaw G.M."/>
            <person name="Bushman F.D."/>
            <person name="Brisson D."/>
            <person name="Rayner J.C."/>
            <person name="Sharp P.M."/>
            <person name="Hahn B.H."/>
        </authorList>
    </citation>
    <scope>NUCLEOTIDE SEQUENCE [LARGE SCALE GENOMIC DNA]</scope>
    <source>
        <strain evidence="2 3">SY75</strain>
    </source>
</reference>
<dbReference type="AlphaFoldDB" id="A0A151LED4"/>
<evidence type="ECO:0000313" key="2">
    <source>
        <dbReference type="EMBL" id="KYN97298.1"/>
    </source>
</evidence>
<dbReference type="KEGG" id="pgab:PGSY75_1352900"/>
<feature type="signal peptide" evidence="1">
    <location>
        <begin position="1"/>
        <end position="17"/>
    </location>
</feature>
<dbReference type="VEuPathDB" id="PlasmoDB:PGABG01_1350900"/>
<proteinExistence type="predicted"/>
<organism evidence="2 3">
    <name type="scientific">Plasmodium gaboni</name>
    <dbReference type="NCBI Taxonomy" id="647221"/>
    <lineage>
        <taxon>Eukaryota</taxon>
        <taxon>Sar</taxon>
        <taxon>Alveolata</taxon>
        <taxon>Apicomplexa</taxon>
        <taxon>Aconoidasida</taxon>
        <taxon>Haemosporida</taxon>
        <taxon>Plasmodiidae</taxon>
        <taxon>Plasmodium</taxon>
        <taxon>Plasmodium (Laverania)</taxon>
    </lineage>
</organism>